<evidence type="ECO:0000256" key="4">
    <source>
        <dbReference type="SAM" id="MobiDB-lite"/>
    </source>
</evidence>
<dbReference type="CDD" id="cd07377">
    <property type="entry name" value="WHTH_GntR"/>
    <property type="match status" value="1"/>
</dbReference>
<dbReference type="InterPro" id="IPR036390">
    <property type="entry name" value="WH_DNA-bd_sf"/>
</dbReference>
<dbReference type="RefSeq" id="WP_344779914.1">
    <property type="nucleotide sequence ID" value="NZ_BAAAZW010000001.1"/>
</dbReference>
<dbReference type="InterPro" id="IPR036388">
    <property type="entry name" value="WH-like_DNA-bd_sf"/>
</dbReference>
<dbReference type="Gene3D" id="3.40.1410.10">
    <property type="entry name" value="Chorismate lyase-like"/>
    <property type="match status" value="1"/>
</dbReference>
<evidence type="ECO:0000313" key="6">
    <source>
        <dbReference type="EMBL" id="GAA3949161.1"/>
    </source>
</evidence>
<evidence type="ECO:0000256" key="3">
    <source>
        <dbReference type="ARBA" id="ARBA00023163"/>
    </source>
</evidence>
<proteinExistence type="predicted"/>
<dbReference type="PRINTS" id="PR00035">
    <property type="entry name" value="HTHGNTR"/>
</dbReference>
<keyword evidence="2" id="KW-0238">DNA-binding</keyword>
<dbReference type="EMBL" id="BAAAZW010000001">
    <property type="protein sequence ID" value="GAA3949161.1"/>
    <property type="molecule type" value="Genomic_DNA"/>
</dbReference>
<keyword evidence="1" id="KW-0805">Transcription regulation</keyword>
<dbReference type="Proteomes" id="UP001418444">
    <property type="component" value="Unassembled WGS sequence"/>
</dbReference>
<dbReference type="InterPro" id="IPR011663">
    <property type="entry name" value="UTRA"/>
</dbReference>
<evidence type="ECO:0000256" key="1">
    <source>
        <dbReference type="ARBA" id="ARBA00023015"/>
    </source>
</evidence>
<evidence type="ECO:0000313" key="7">
    <source>
        <dbReference type="Proteomes" id="UP001418444"/>
    </source>
</evidence>
<comment type="caution">
    <text evidence="6">The sequence shown here is derived from an EMBL/GenBank/DDBJ whole genome shotgun (WGS) entry which is preliminary data.</text>
</comment>
<evidence type="ECO:0000256" key="2">
    <source>
        <dbReference type="ARBA" id="ARBA00023125"/>
    </source>
</evidence>
<dbReference type="SMART" id="SM00866">
    <property type="entry name" value="UTRA"/>
    <property type="match status" value="1"/>
</dbReference>
<dbReference type="PANTHER" id="PTHR44846">
    <property type="entry name" value="MANNOSYL-D-GLYCERATE TRANSPORT/METABOLISM SYSTEM REPRESSOR MNGR-RELATED"/>
    <property type="match status" value="1"/>
</dbReference>
<keyword evidence="3" id="KW-0804">Transcription</keyword>
<dbReference type="PANTHER" id="PTHR44846:SF17">
    <property type="entry name" value="GNTR-FAMILY TRANSCRIPTIONAL REGULATOR"/>
    <property type="match status" value="1"/>
</dbReference>
<dbReference type="InterPro" id="IPR050679">
    <property type="entry name" value="Bact_HTH_transcr_reg"/>
</dbReference>
<accession>A0ABP7NM23</accession>
<dbReference type="InterPro" id="IPR028978">
    <property type="entry name" value="Chorismate_lyase_/UTRA_dom_sf"/>
</dbReference>
<keyword evidence="7" id="KW-1185">Reference proteome</keyword>
<dbReference type="InterPro" id="IPR000524">
    <property type="entry name" value="Tscrpt_reg_HTH_GntR"/>
</dbReference>
<dbReference type="Pfam" id="PF07702">
    <property type="entry name" value="UTRA"/>
    <property type="match status" value="1"/>
</dbReference>
<dbReference type="PROSITE" id="PS50949">
    <property type="entry name" value="HTH_GNTR"/>
    <property type="match status" value="1"/>
</dbReference>
<dbReference type="SUPFAM" id="SSF46785">
    <property type="entry name" value="Winged helix' DNA-binding domain"/>
    <property type="match status" value="1"/>
</dbReference>
<protein>
    <submittedName>
        <fullName evidence="6">GntR family transcriptional regulator</fullName>
    </submittedName>
</protein>
<gene>
    <name evidence="6" type="ORF">GCM10022231_03270</name>
</gene>
<organism evidence="6 7">
    <name type="scientific">Gordonia caeni</name>
    <dbReference type="NCBI Taxonomy" id="1007097"/>
    <lineage>
        <taxon>Bacteria</taxon>
        <taxon>Bacillati</taxon>
        <taxon>Actinomycetota</taxon>
        <taxon>Actinomycetes</taxon>
        <taxon>Mycobacteriales</taxon>
        <taxon>Gordoniaceae</taxon>
        <taxon>Gordonia</taxon>
    </lineage>
</organism>
<sequence length="269" mass="29627">MTSRPRIPPKDFPRPPARQYEGRREDASRWVRDSLRTQILEGEFGGIGAPRPMLPPENELASEMGVSRNVIREALDLLRAEGLITRVQGAGTFVTGAKLRQPIDRLVGLAESLAGHRLKVANRVLAVHRSTATPLIAAKLQLPEGNPIAFIERLRSVANVPLSLDTSALRPEAMEAFEGEDLENQDVFSILERKLGARLGEAENTIEAVAADRGTARHLEIKPGEPILLLQRLTRLADGTPFDLESVRYRADRVSLFSVNPRTTGTPLD</sequence>
<name>A0ABP7NM23_9ACTN</name>
<reference evidence="7" key="1">
    <citation type="journal article" date="2019" name="Int. J. Syst. Evol. Microbiol.">
        <title>The Global Catalogue of Microorganisms (GCM) 10K type strain sequencing project: providing services to taxonomists for standard genome sequencing and annotation.</title>
        <authorList>
            <consortium name="The Broad Institute Genomics Platform"/>
            <consortium name="The Broad Institute Genome Sequencing Center for Infectious Disease"/>
            <person name="Wu L."/>
            <person name="Ma J."/>
        </authorList>
    </citation>
    <scope>NUCLEOTIDE SEQUENCE [LARGE SCALE GENOMIC DNA]</scope>
    <source>
        <strain evidence="7">JCM 16923</strain>
    </source>
</reference>
<feature type="domain" description="HTH gntR-type" evidence="5">
    <location>
        <begin position="25"/>
        <end position="97"/>
    </location>
</feature>
<dbReference type="Pfam" id="PF00392">
    <property type="entry name" value="GntR"/>
    <property type="match status" value="1"/>
</dbReference>
<dbReference type="SMART" id="SM00345">
    <property type="entry name" value="HTH_GNTR"/>
    <property type="match status" value="1"/>
</dbReference>
<dbReference type="Gene3D" id="1.10.10.10">
    <property type="entry name" value="Winged helix-like DNA-binding domain superfamily/Winged helix DNA-binding domain"/>
    <property type="match status" value="1"/>
</dbReference>
<feature type="region of interest" description="Disordered" evidence="4">
    <location>
        <begin position="1"/>
        <end position="27"/>
    </location>
</feature>
<evidence type="ECO:0000259" key="5">
    <source>
        <dbReference type="PROSITE" id="PS50949"/>
    </source>
</evidence>
<dbReference type="SUPFAM" id="SSF64288">
    <property type="entry name" value="Chorismate lyase-like"/>
    <property type="match status" value="1"/>
</dbReference>